<dbReference type="InterPro" id="IPR018636">
    <property type="entry name" value="DUF2058"/>
</dbReference>
<comment type="caution">
    <text evidence="2">The sequence shown here is derived from an EMBL/GenBank/DDBJ whole genome shotgun (WGS) entry which is preliminary data.</text>
</comment>
<protein>
    <submittedName>
        <fullName evidence="2">Nucleoprotein/polynucleotide-associated enzyme</fullName>
    </submittedName>
</protein>
<gene>
    <name evidence="2" type="ORF">CCR82_15595</name>
</gene>
<proteinExistence type="predicted"/>
<dbReference type="AlphaFoldDB" id="A0AAJ0UII5"/>
<evidence type="ECO:0000313" key="3">
    <source>
        <dbReference type="Proteomes" id="UP001296967"/>
    </source>
</evidence>
<accession>A0AAJ0UII5</accession>
<reference evidence="2" key="1">
    <citation type="submission" date="2017-05" db="EMBL/GenBank/DDBJ databases">
        <authorList>
            <person name="Imhoff J.F."/>
            <person name="Rahn T."/>
            <person name="Kuenzel S."/>
            <person name="Neulinger S.C."/>
        </authorList>
    </citation>
    <scope>NUCLEOTIDE SEQUENCE</scope>
    <source>
        <strain evidence="2">DSM 4395</strain>
    </source>
</reference>
<reference evidence="2" key="2">
    <citation type="journal article" date="2020" name="Microorganisms">
        <title>Osmotic Adaptation and Compatible Solute Biosynthesis of Phototrophic Bacteria as Revealed from Genome Analyses.</title>
        <authorList>
            <person name="Imhoff J.F."/>
            <person name="Rahn T."/>
            <person name="Kunzel S."/>
            <person name="Keller A."/>
            <person name="Neulinger S.C."/>
        </authorList>
    </citation>
    <scope>NUCLEOTIDE SEQUENCE</scope>
    <source>
        <strain evidence="2">DSM 4395</strain>
    </source>
</reference>
<dbReference type="Pfam" id="PF09831">
    <property type="entry name" value="DUF2058"/>
    <property type="match status" value="1"/>
</dbReference>
<dbReference type="RefSeq" id="WP_201246753.1">
    <property type="nucleotide sequence ID" value="NZ_NHSF01000072.1"/>
</dbReference>
<dbReference type="Proteomes" id="UP001296967">
    <property type="component" value="Unassembled WGS sequence"/>
</dbReference>
<feature type="compositionally biased region" description="Basic and acidic residues" evidence="1">
    <location>
        <begin position="51"/>
        <end position="68"/>
    </location>
</feature>
<sequence length="175" mass="19920">MTGSLQDQLVKAGLASEQQLKHTKSKKRKQKRSGTAAPDEAQRKQAQQAAAEKRARDQALNRQRDEEAKRKAEQIALWQLVRDNRIPRADGDRAYNFTDGSALKRLYVSAAQHRDLVDGRLAIVRHDDFYELVPVDIAERLEAAEPTLVLVHNRAEAEDGDDEYADYKVPDDLMW</sequence>
<keyword evidence="3" id="KW-1185">Reference proteome</keyword>
<feature type="region of interest" description="Disordered" evidence="1">
    <location>
        <begin position="1"/>
        <end position="68"/>
    </location>
</feature>
<evidence type="ECO:0000313" key="2">
    <source>
        <dbReference type="EMBL" id="MBK5931913.1"/>
    </source>
</evidence>
<name>A0AAJ0UII5_HALSE</name>
<dbReference type="EMBL" id="NHSF01000072">
    <property type="protein sequence ID" value="MBK5931913.1"/>
    <property type="molecule type" value="Genomic_DNA"/>
</dbReference>
<organism evidence="2 3">
    <name type="scientific">Halochromatium salexigens</name>
    <name type="common">Chromatium salexigens</name>
    <dbReference type="NCBI Taxonomy" id="49447"/>
    <lineage>
        <taxon>Bacteria</taxon>
        <taxon>Pseudomonadati</taxon>
        <taxon>Pseudomonadota</taxon>
        <taxon>Gammaproteobacteria</taxon>
        <taxon>Chromatiales</taxon>
        <taxon>Chromatiaceae</taxon>
        <taxon>Halochromatium</taxon>
    </lineage>
</organism>
<feature type="compositionally biased region" description="Basic residues" evidence="1">
    <location>
        <begin position="21"/>
        <end position="32"/>
    </location>
</feature>
<evidence type="ECO:0000256" key="1">
    <source>
        <dbReference type="SAM" id="MobiDB-lite"/>
    </source>
</evidence>